<accession>A0ABQ5HN73</accession>
<dbReference type="Gene3D" id="3.30.420.10">
    <property type="entry name" value="Ribonuclease H-like superfamily/Ribonuclease H"/>
    <property type="match status" value="1"/>
</dbReference>
<dbReference type="InterPro" id="IPR036397">
    <property type="entry name" value="RNaseH_sf"/>
</dbReference>
<dbReference type="SUPFAM" id="SSF53098">
    <property type="entry name" value="Ribonuclease H-like"/>
    <property type="match status" value="1"/>
</dbReference>
<evidence type="ECO:0000256" key="1">
    <source>
        <dbReference type="SAM" id="MobiDB-lite"/>
    </source>
</evidence>
<organism evidence="3 4">
    <name type="scientific">Tanacetum coccineum</name>
    <dbReference type="NCBI Taxonomy" id="301880"/>
    <lineage>
        <taxon>Eukaryota</taxon>
        <taxon>Viridiplantae</taxon>
        <taxon>Streptophyta</taxon>
        <taxon>Embryophyta</taxon>
        <taxon>Tracheophyta</taxon>
        <taxon>Spermatophyta</taxon>
        <taxon>Magnoliopsida</taxon>
        <taxon>eudicotyledons</taxon>
        <taxon>Gunneridae</taxon>
        <taxon>Pentapetalae</taxon>
        <taxon>asterids</taxon>
        <taxon>campanulids</taxon>
        <taxon>Asterales</taxon>
        <taxon>Asteraceae</taxon>
        <taxon>Asteroideae</taxon>
        <taxon>Anthemideae</taxon>
        <taxon>Anthemidinae</taxon>
        <taxon>Tanacetum</taxon>
    </lineage>
</organism>
<evidence type="ECO:0000259" key="2">
    <source>
        <dbReference type="PROSITE" id="PS50994"/>
    </source>
</evidence>
<dbReference type="Proteomes" id="UP001151760">
    <property type="component" value="Unassembled WGS sequence"/>
</dbReference>
<feature type="compositionally biased region" description="Polar residues" evidence="1">
    <location>
        <begin position="190"/>
        <end position="240"/>
    </location>
</feature>
<reference evidence="3" key="2">
    <citation type="submission" date="2022-01" db="EMBL/GenBank/DDBJ databases">
        <authorList>
            <person name="Yamashiro T."/>
            <person name="Shiraishi A."/>
            <person name="Satake H."/>
            <person name="Nakayama K."/>
        </authorList>
    </citation>
    <scope>NUCLEOTIDE SEQUENCE</scope>
</reference>
<protein>
    <submittedName>
        <fullName evidence="3">Ribonuclease H-like domain-containing protein</fullName>
    </submittedName>
</protein>
<evidence type="ECO:0000313" key="3">
    <source>
        <dbReference type="EMBL" id="GJT88707.1"/>
    </source>
</evidence>
<feature type="region of interest" description="Disordered" evidence="1">
    <location>
        <begin position="185"/>
        <end position="240"/>
    </location>
</feature>
<dbReference type="InterPro" id="IPR012337">
    <property type="entry name" value="RNaseH-like_sf"/>
</dbReference>
<dbReference type="InterPro" id="IPR039537">
    <property type="entry name" value="Retrotran_Ty1/copia-like"/>
</dbReference>
<dbReference type="PANTHER" id="PTHR42648:SF31">
    <property type="entry name" value="RNA-DIRECTED DNA POLYMERASE"/>
    <property type="match status" value="1"/>
</dbReference>
<proteinExistence type="predicted"/>
<gene>
    <name evidence="3" type="ORF">Tco_1070424</name>
</gene>
<evidence type="ECO:0000313" key="4">
    <source>
        <dbReference type="Proteomes" id="UP001151760"/>
    </source>
</evidence>
<dbReference type="Pfam" id="PF00665">
    <property type="entry name" value="rve"/>
    <property type="match status" value="1"/>
</dbReference>
<dbReference type="InterPro" id="IPR001584">
    <property type="entry name" value="Integrase_cat-core"/>
</dbReference>
<dbReference type="EMBL" id="BQNB010019755">
    <property type="protein sequence ID" value="GJT88707.1"/>
    <property type="molecule type" value="Genomic_DNA"/>
</dbReference>
<reference evidence="3" key="1">
    <citation type="journal article" date="2022" name="Int. J. Mol. Sci.">
        <title>Draft Genome of Tanacetum Coccineum: Genomic Comparison of Closely Related Tanacetum-Family Plants.</title>
        <authorList>
            <person name="Yamashiro T."/>
            <person name="Shiraishi A."/>
            <person name="Nakayama K."/>
            <person name="Satake H."/>
        </authorList>
    </citation>
    <scope>NUCLEOTIDE SEQUENCE</scope>
</reference>
<comment type="caution">
    <text evidence="3">The sequence shown here is derived from an EMBL/GenBank/DDBJ whole genome shotgun (WGS) entry which is preliminary data.</text>
</comment>
<name>A0ABQ5HN73_9ASTR</name>
<dbReference type="PROSITE" id="PS50994">
    <property type="entry name" value="INTEGRASE"/>
    <property type="match status" value="1"/>
</dbReference>
<dbReference type="Pfam" id="PF14244">
    <property type="entry name" value="Retrotran_gag_3"/>
    <property type="match status" value="1"/>
</dbReference>
<sequence length="671" mass="75140">MSVHGFTDDEYEADENQPTLISKLDLSSPLHLHPNDSATLTVVSVKLKGTENYQAWSCAMLLALEGKNKTGFIDGSCRRSNTDEVLGRQWDRVNAVVLGWILNSISEELLNAMWKQFDALIELPRCTCHAADDFKKHNQLMKLMEFLMGLDDCYMQIRSNILSRDELPDVKSAYAIISSEESHRVVSSSGAGTSQRSQSSVFNSNVRNRGNAQRSQASTSNTRPSTVTRPLNNGNMRPNGGSTLVCDGHTIDRCFKIIGYPADFGKRNGNNSSSNQGVQNFNRRFVNNNNSIGSSSNSFSDDQISKLITLIKENSLNSTDKGVQANMADTIFNNSKIFNKKFNNFFCSKSQPTTSNAAGLIFDSGANQHLTYTDKDLVNVIDISYLGITVSHPNGTEACITKVGSMVLNKTLTLYAVLVVPEYCVSLMSVHKLARDSNLIVAFDEPKCFVLPQDLRDLKVMGTGSQIDSLYYFDKGIHVVCSLTKGVWQSKLGHPSEHVLKVLKNDINLEETKIDFCEICQMPKQTREPFPLSDHKSLVLGELVHLDLWGPYKVTSNEGFRFFLTVVDDYTRAVWVYMLKSKDEVFDCILVFYNLLKNQFSKSVKIFRSDNGTEFTNKTFETFCANNGIIHQTSCVYTPQQNGMVERKHRHLFNIARSLMFQGGIALKIMV</sequence>
<dbReference type="PANTHER" id="PTHR42648">
    <property type="entry name" value="TRANSPOSASE, PUTATIVE-RELATED"/>
    <property type="match status" value="1"/>
</dbReference>
<dbReference type="InterPro" id="IPR029472">
    <property type="entry name" value="Copia-like_N"/>
</dbReference>
<keyword evidence="4" id="KW-1185">Reference proteome</keyword>
<feature type="domain" description="Integrase catalytic" evidence="2">
    <location>
        <begin position="527"/>
        <end position="671"/>
    </location>
</feature>